<dbReference type="EMBL" id="JAXCGZ010003869">
    <property type="protein sequence ID" value="KAK7082862.1"/>
    <property type="molecule type" value="Genomic_DNA"/>
</dbReference>
<protein>
    <submittedName>
        <fullName evidence="1">Uncharacterized protein</fullName>
    </submittedName>
</protein>
<evidence type="ECO:0000313" key="1">
    <source>
        <dbReference type="EMBL" id="KAK7082862.1"/>
    </source>
</evidence>
<comment type="caution">
    <text evidence="1">The sequence shown here is derived from an EMBL/GenBank/DDBJ whole genome shotgun (WGS) entry which is preliminary data.</text>
</comment>
<dbReference type="AlphaFoldDB" id="A0AAN8XGC2"/>
<keyword evidence="2" id="KW-1185">Reference proteome</keyword>
<dbReference type="Proteomes" id="UP001381693">
    <property type="component" value="Unassembled WGS sequence"/>
</dbReference>
<reference evidence="1 2" key="1">
    <citation type="submission" date="2023-11" db="EMBL/GenBank/DDBJ databases">
        <title>Halocaridina rubra genome assembly.</title>
        <authorList>
            <person name="Smith C."/>
        </authorList>
    </citation>
    <scope>NUCLEOTIDE SEQUENCE [LARGE SCALE GENOMIC DNA]</scope>
    <source>
        <strain evidence="1">EP-1</strain>
        <tissue evidence="1">Whole</tissue>
    </source>
</reference>
<organism evidence="1 2">
    <name type="scientific">Halocaridina rubra</name>
    <name type="common">Hawaiian red shrimp</name>
    <dbReference type="NCBI Taxonomy" id="373956"/>
    <lineage>
        <taxon>Eukaryota</taxon>
        <taxon>Metazoa</taxon>
        <taxon>Ecdysozoa</taxon>
        <taxon>Arthropoda</taxon>
        <taxon>Crustacea</taxon>
        <taxon>Multicrustacea</taxon>
        <taxon>Malacostraca</taxon>
        <taxon>Eumalacostraca</taxon>
        <taxon>Eucarida</taxon>
        <taxon>Decapoda</taxon>
        <taxon>Pleocyemata</taxon>
        <taxon>Caridea</taxon>
        <taxon>Atyoidea</taxon>
        <taxon>Atyidae</taxon>
        <taxon>Halocaridina</taxon>
    </lineage>
</organism>
<sequence length="82" mass="9032">MLIVCPSCLVASINLADICDDTNSYMESFVVHYEGSLHWNEEKSGFENVSLETGVGTSKEPSDMVVTSGLLGFRRRPPMTTM</sequence>
<gene>
    <name evidence="1" type="ORF">SK128_020921</name>
</gene>
<accession>A0AAN8XGC2</accession>
<evidence type="ECO:0000313" key="2">
    <source>
        <dbReference type="Proteomes" id="UP001381693"/>
    </source>
</evidence>
<name>A0AAN8XGC2_HALRR</name>
<proteinExistence type="predicted"/>